<protein>
    <submittedName>
        <fullName evidence="2">Uncharacterized protein</fullName>
    </submittedName>
</protein>
<comment type="caution">
    <text evidence="2">The sequence shown here is derived from an EMBL/GenBank/DDBJ whole genome shotgun (WGS) entry which is preliminary data.</text>
</comment>
<gene>
    <name evidence="2" type="ORF">P5673_005728</name>
</gene>
<evidence type="ECO:0000256" key="1">
    <source>
        <dbReference type="SAM" id="MobiDB-lite"/>
    </source>
</evidence>
<dbReference type="AlphaFoldDB" id="A0AAD9QYZ8"/>
<organism evidence="2 3">
    <name type="scientific">Acropora cervicornis</name>
    <name type="common">Staghorn coral</name>
    <dbReference type="NCBI Taxonomy" id="6130"/>
    <lineage>
        <taxon>Eukaryota</taxon>
        <taxon>Metazoa</taxon>
        <taxon>Cnidaria</taxon>
        <taxon>Anthozoa</taxon>
        <taxon>Hexacorallia</taxon>
        <taxon>Scleractinia</taxon>
        <taxon>Astrocoeniina</taxon>
        <taxon>Acroporidae</taxon>
        <taxon>Acropora</taxon>
    </lineage>
</organism>
<dbReference type="Proteomes" id="UP001249851">
    <property type="component" value="Unassembled WGS sequence"/>
</dbReference>
<keyword evidence="3" id="KW-1185">Reference proteome</keyword>
<sequence>MVINCDLKLARQRPKRREEREGRIKHEKTTKLHPQLPLPSRSHCSDWSFLFLR</sequence>
<name>A0AAD9QYZ8_ACRCE</name>
<evidence type="ECO:0000313" key="3">
    <source>
        <dbReference type="Proteomes" id="UP001249851"/>
    </source>
</evidence>
<proteinExistence type="predicted"/>
<evidence type="ECO:0000313" key="2">
    <source>
        <dbReference type="EMBL" id="KAK2569873.1"/>
    </source>
</evidence>
<feature type="compositionally biased region" description="Basic and acidic residues" evidence="1">
    <location>
        <begin position="16"/>
        <end position="30"/>
    </location>
</feature>
<dbReference type="EMBL" id="JARQWQ010000009">
    <property type="protein sequence ID" value="KAK2569873.1"/>
    <property type="molecule type" value="Genomic_DNA"/>
</dbReference>
<reference evidence="2" key="2">
    <citation type="journal article" date="2023" name="Science">
        <title>Genomic signatures of disease resistance in endangered staghorn corals.</title>
        <authorList>
            <person name="Vollmer S.V."/>
            <person name="Selwyn J.D."/>
            <person name="Despard B.A."/>
            <person name="Roesel C.L."/>
        </authorList>
    </citation>
    <scope>NUCLEOTIDE SEQUENCE</scope>
    <source>
        <strain evidence="2">K2</strain>
    </source>
</reference>
<reference evidence="2" key="1">
    <citation type="journal article" date="2023" name="G3 (Bethesda)">
        <title>Whole genome assembly and annotation of the endangered Caribbean coral Acropora cervicornis.</title>
        <authorList>
            <person name="Selwyn J.D."/>
            <person name="Vollmer S.V."/>
        </authorList>
    </citation>
    <scope>NUCLEOTIDE SEQUENCE</scope>
    <source>
        <strain evidence="2">K2</strain>
    </source>
</reference>
<feature type="region of interest" description="Disordered" evidence="1">
    <location>
        <begin position="11"/>
        <end position="38"/>
    </location>
</feature>
<accession>A0AAD9QYZ8</accession>